<evidence type="ECO:0000256" key="1">
    <source>
        <dbReference type="SAM" id="Phobius"/>
    </source>
</evidence>
<protein>
    <submittedName>
        <fullName evidence="2">Uncharacterized protein</fullName>
    </submittedName>
</protein>
<keyword evidence="1" id="KW-0472">Membrane</keyword>
<keyword evidence="1" id="KW-1133">Transmembrane helix</keyword>
<accession>A0A075G9V8</accession>
<sequence length="160" mass="17442">MESDPKPSFDAEMFGGDSMGEKIEMDKARLNALIGIVFVCQSMFVWSSPEGPWNDPSFTRGVIALVGCGFLYSAGFQMLFRKKGWIPYLRLWKTEPTSIAKITGVAGVVTIVAAVGMGNDSTLPATFSLISLLFGFLLLLYAAYAWLVISGPLREETVAE</sequence>
<reference evidence="2" key="1">
    <citation type="journal article" date="2014" name="Genome Biol. Evol.">
        <title>Pangenome evidence for extensive interdomain horizontal transfer affecting lineage core and shell genes in uncultured planktonic thaumarchaeota and euryarchaeota.</title>
        <authorList>
            <person name="Deschamps P."/>
            <person name="Zivanovic Y."/>
            <person name="Moreira D."/>
            <person name="Rodriguez-Valera F."/>
            <person name="Lopez-Garcia P."/>
        </authorList>
    </citation>
    <scope>NUCLEOTIDE SEQUENCE</scope>
</reference>
<feature type="transmembrane region" description="Helical" evidence="1">
    <location>
        <begin position="99"/>
        <end position="117"/>
    </location>
</feature>
<dbReference type="EMBL" id="KF900542">
    <property type="protein sequence ID" value="AIE98731.1"/>
    <property type="molecule type" value="Genomic_DNA"/>
</dbReference>
<organism evidence="2">
    <name type="scientific">uncultured marine group II/III euryarchaeote KM3_07_G11</name>
    <dbReference type="NCBI Taxonomy" id="1457840"/>
    <lineage>
        <taxon>Archaea</taxon>
        <taxon>Methanobacteriati</taxon>
        <taxon>Methanobacteriota</taxon>
        <taxon>environmental samples</taxon>
    </lineage>
</organism>
<dbReference type="AlphaFoldDB" id="A0A075G9V8"/>
<feature type="transmembrane region" description="Helical" evidence="1">
    <location>
        <begin position="129"/>
        <end position="149"/>
    </location>
</feature>
<name>A0A075G9V8_9EURY</name>
<evidence type="ECO:0000313" key="2">
    <source>
        <dbReference type="EMBL" id="AIE98731.1"/>
    </source>
</evidence>
<keyword evidence="1" id="KW-0812">Transmembrane</keyword>
<feature type="transmembrane region" description="Helical" evidence="1">
    <location>
        <begin position="58"/>
        <end position="79"/>
    </location>
</feature>
<proteinExistence type="predicted"/>
<feature type="transmembrane region" description="Helical" evidence="1">
    <location>
        <begin position="28"/>
        <end position="46"/>
    </location>
</feature>